<dbReference type="RefSeq" id="YP_009448598.1">
    <property type="nucleotide sequence ID" value="NC_036594.1"/>
</dbReference>
<sequence length="90" mass="10529">MLQYDYRWGDEDVPGSHITVINECLNTYIISFEQESFDVKLFRDVHIPKGHKLISRESKDSIDGPFIKRVITIKLYAVCNPKPEELFIID</sequence>
<evidence type="ECO:0000313" key="2">
    <source>
        <dbReference type="Proteomes" id="UP000236316"/>
    </source>
</evidence>
<dbReference type="GeneID" id="35382175"/>
<name>A0A2I2L430_9VIRU</name>
<accession>A0A2I2L430</accession>
<gene>
    <name evidence="1" type="ORF">ORPV_392</name>
</gene>
<keyword evidence="2" id="KW-1185">Reference proteome</keyword>
<organism evidence="1">
    <name type="scientific">Orpheovirus IHUMI-LCC2</name>
    <dbReference type="NCBI Taxonomy" id="2023057"/>
    <lineage>
        <taxon>Viruses</taxon>
        <taxon>Varidnaviria</taxon>
        <taxon>Bamfordvirae</taxon>
        <taxon>Nucleocytoviricota</taxon>
        <taxon>Megaviricetes</taxon>
        <taxon>Pimascovirales</taxon>
        <taxon>Ocovirineae</taxon>
        <taxon>Orpheoviridae</taxon>
        <taxon>Alphaorpheovirus</taxon>
        <taxon>Alphaorpheovirus massiliense</taxon>
    </lineage>
</organism>
<reference evidence="1" key="1">
    <citation type="submission" date="2017-08" db="EMBL/GenBank/DDBJ databases">
        <authorList>
            <consortium name="Urmite Genomes"/>
        </authorList>
    </citation>
    <scope>NUCLEOTIDE SEQUENCE [LARGE SCALE GENOMIC DNA]</scope>
    <source>
        <strain evidence="1">IHUMI-LCC2</strain>
    </source>
</reference>
<dbReference type="Proteomes" id="UP000236316">
    <property type="component" value="Segment"/>
</dbReference>
<proteinExistence type="predicted"/>
<protein>
    <submittedName>
        <fullName evidence="1">Uncharacterized protein</fullName>
    </submittedName>
</protein>
<evidence type="ECO:0000313" key="1">
    <source>
        <dbReference type="EMBL" id="SNW62296.1"/>
    </source>
</evidence>
<dbReference type="KEGG" id="vg:35382175"/>
<dbReference type="EMBL" id="LT906555">
    <property type="protein sequence ID" value="SNW62296.1"/>
    <property type="molecule type" value="Genomic_DNA"/>
</dbReference>